<gene>
    <name evidence="1" type="ORF">P0Y53_00505</name>
</gene>
<dbReference type="Proteomes" id="UP001220610">
    <property type="component" value="Chromosome"/>
</dbReference>
<dbReference type="InterPro" id="IPR043519">
    <property type="entry name" value="NT_sf"/>
</dbReference>
<accession>A0AAJ5WSI0</accession>
<dbReference type="EMBL" id="CP119311">
    <property type="protein sequence ID" value="WEK35965.1"/>
    <property type="molecule type" value="Genomic_DNA"/>
</dbReference>
<evidence type="ECO:0000313" key="1">
    <source>
        <dbReference type="EMBL" id="WEK35965.1"/>
    </source>
</evidence>
<evidence type="ECO:0008006" key="3">
    <source>
        <dbReference type="Google" id="ProtNLM"/>
    </source>
</evidence>
<sequence length="284" mass="32920">MNNYKISFEQIRLQASLAEMMQALERGFNKFEIDFYLVGAVSRNVWMSGINKIAPRRTTRDIDFGVFINDKGTYEALKEYLITKESFNEYKGNAFVLLWKDGTQVDLLPFGNIEDEDRRVTVTGTGYTSVHVDGFKEIYDEGLPEIELAELTPFKVCTLPGIIVLKLIAWDDRPEQRRDDIKDISDIIHHFFTMNDNEIWNDHSDLFNGEDPDLPIISARVIGRLIRKIAIRNERLYERLHKILADNAEDAAESKMAEIMVEYFRTSAQECTHLIREIQMGLNE</sequence>
<protein>
    <recommendedName>
        <fullName evidence="3">Nucleotidyltransferase</fullName>
    </recommendedName>
</protein>
<evidence type="ECO:0000313" key="2">
    <source>
        <dbReference type="Proteomes" id="UP001220610"/>
    </source>
</evidence>
<organism evidence="1 2">
    <name type="scientific">Candidatus Pseudobacter hemicellulosilyticus</name>
    <dbReference type="NCBI Taxonomy" id="3121375"/>
    <lineage>
        <taxon>Bacteria</taxon>
        <taxon>Pseudomonadati</taxon>
        <taxon>Bacteroidota</taxon>
        <taxon>Chitinophagia</taxon>
        <taxon>Chitinophagales</taxon>
        <taxon>Chitinophagaceae</taxon>
        <taxon>Pseudobacter</taxon>
    </lineage>
</organism>
<proteinExistence type="predicted"/>
<dbReference type="SUPFAM" id="SSF81301">
    <property type="entry name" value="Nucleotidyltransferase"/>
    <property type="match status" value="1"/>
</dbReference>
<name>A0AAJ5WSI0_9BACT</name>
<dbReference type="AlphaFoldDB" id="A0AAJ5WSI0"/>
<reference evidence="1" key="1">
    <citation type="submission" date="2023-03" db="EMBL/GenBank/DDBJ databases">
        <title>Andean soil-derived lignocellulolytic bacterial consortium as a source of novel taxa and putative plastic-active enzymes.</title>
        <authorList>
            <person name="Diaz-Garcia L."/>
            <person name="Chuvochina M."/>
            <person name="Feuerriegel G."/>
            <person name="Bunk B."/>
            <person name="Sproer C."/>
            <person name="Streit W.R."/>
            <person name="Rodriguez L.M."/>
            <person name="Overmann J."/>
            <person name="Jimenez D.J."/>
        </authorList>
    </citation>
    <scope>NUCLEOTIDE SEQUENCE</scope>
    <source>
        <strain evidence="1">MAG 7</strain>
    </source>
</reference>